<evidence type="ECO:0000256" key="1">
    <source>
        <dbReference type="SAM" id="MobiDB-lite"/>
    </source>
</evidence>
<feature type="region of interest" description="Disordered" evidence="1">
    <location>
        <begin position="199"/>
        <end position="253"/>
    </location>
</feature>
<feature type="transmembrane region" description="Helical" evidence="2">
    <location>
        <begin position="269"/>
        <end position="288"/>
    </location>
</feature>
<dbReference type="RefSeq" id="WP_114122188.1">
    <property type="nucleotide sequence ID" value="NZ_JPWA01000014.1"/>
</dbReference>
<keyword evidence="4" id="KW-1185">Reference proteome</keyword>
<proteinExistence type="predicted"/>
<evidence type="ECO:0000313" key="4">
    <source>
        <dbReference type="Proteomes" id="UP000252419"/>
    </source>
</evidence>
<dbReference type="Proteomes" id="UP000252419">
    <property type="component" value="Unassembled WGS sequence"/>
</dbReference>
<name>A0A367UE54_9PROT</name>
<feature type="compositionally biased region" description="Polar residues" evidence="1">
    <location>
        <begin position="202"/>
        <end position="221"/>
    </location>
</feature>
<sequence length="296" mass="32378">MSNDEQRKPRRAPGRFVTTKEIVEKRKPVSPVAKTKMKRYDRKEVMDWDMERQRAEARARLLSRGFDVPEILQPRRPEADPDDPEVSTIDPDAGRDISGAAMAGPKPAAPKKSRPITAGDLHNAAKQGDRPKPNRHFLASNIALQARPNAAQAETAQNDGQGRDDSEGSAYREYLEGLGEGAKTGLDIHNDITGRVDDLKSASKTGSGNIDLPDNSSSWVSQEEARRRNVTRESQAHSVKRKSARQAKAEKKARARGNALALDKVLPKLGAYMVAAIAVGYVLVLVYTELGKLIGG</sequence>
<evidence type="ECO:0000256" key="2">
    <source>
        <dbReference type="SAM" id="Phobius"/>
    </source>
</evidence>
<dbReference type="AlphaFoldDB" id="A0A367UE54"/>
<comment type="caution">
    <text evidence="3">The sequence shown here is derived from an EMBL/GenBank/DDBJ whole genome shotgun (WGS) entry which is preliminary data.</text>
</comment>
<accession>A0A367UE54</accession>
<protein>
    <submittedName>
        <fullName evidence="3">Uncharacterized protein</fullName>
    </submittedName>
</protein>
<keyword evidence="2" id="KW-0472">Membrane</keyword>
<gene>
    <name evidence="3" type="ORF">TH5_13150</name>
</gene>
<feature type="region of interest" description="Disordered" evidence="1">
    <location>
        <begin position="1"/>
        <end position="39"/>
    </location>
</feature>
<organism evidence="3 4">
    <name type="scientific">Thalassospira xianhensis MCCC 1A02616</name>
    <dbReference type="NCBI Taxonomy" id="1177929"/>
    <lineage>
        <taxon>Bacteria</taxon>
        <taxon>Pseudomonadati</taxon>
        <taxon>Pseudomonadota</taxon>
        <taxon>Alphaproteobacteria</taxon>
        <taxon>Rhodospirillales</taxon>
        <taxon>Thalassospiraceae</taxon>
        <taxon>Thalassospira</taxon>
    </lineage>
</organism>
<feature type="region of interest" description="Disordered" evidence="1">
    <location>
        <begin position="68"/>
        <end position="167"/>
    </location>
</feature>
<reference evidence="3 4" key="1">
    <citation type="submission" date="2014-07" db="EMBL/GenBank/DDBJ databases">
        <title>Draft genome sequence of Thalassospira xianhensis P-4 (MCCC 1A02616).</title>
        <authorList>
            <person name="Lai Q."/>
            <person name="Shao Z."/>
        </authorList>
    </citation>
    <scope>NUCLEOTIDE SEQUENCE [LARGE SCALE GENOMIC DNA]</scope>
    <source>
        <strain evidence="3 4">MCCC 1A02616</strain>
    </source>
</reference>
<evidence type="ECO:0000313" key="3">
    <source>
        <dbReference type="EMBL" id="RCK05584.1"/>
    </source>
</evidence>
<keyword evidence="2" id="KW-1133">Transmembrane helix</keyword>
<keyword evidence="2" id="KW-0812">Transmembrane</keyword>
<feature type="compositionally biased region" description="Basic and acidic residues" evidence="1">
    <location>
        <begin position="223"/>
        <end position="235"/>
    </location>
</feature>
<dbReference type="EMBL" id="JPWA01000014">
    <property type="protein sequence ID" value="RCK05584.1"/>
    <property type="molecule type" value="Genomic_DNA"/>
</dbReference>